<evidence type="ECO:0000256" key="4">
    <source>
        <dbReference type="SAM" id="SignalP"/>
    </source>
</evidence>
<evidence type="ECO:0000259" key="5">
    <source>
        <dbReference type="Pfam" id="PF19028"/>
    </source>
</evidence>
<dbReference type="Gene3D" id="2.20.100.10">
    <property type="entry name" value="Thrombospondin type-1 (TSP1) repeat"/>
    <property type="match status" value="2"/>
</dbReference>
<accession>A0AAV9XV14</accession>
<name>A0AAV9XV14_9CRYT</name>
<dbReference type="SUPFAM" id="SSF82895">
    <property type="entry name" value="TSP-1 type 1 repeat"/>
    <property type="match status" value="2"/>
</dbReference>
<keyword evidence="1 4" id="KW-0732">Signal</keyword>
<feature type="signal peptide" evidence="4">
    <location>
        <begin position="1"/>
        <end position="19"/>
    </location>
</feature>
<dbReference type="InterPro" id="IPR044004">
    <property type="entry name" value="TSP1_spondin_dom"/>
</dbReference>
<dbReference type="PANTHER" id="PTHR20920">
    <property type="entry name" value="RPE-SPONDIN"/>
    <property type="match status" value="1"/>
</dbReference>
<dbReference type="InterPro" id="IPR000884">
    <property type="entry name" value="TSP1_rpt"/>
</dbReference>
<protein>
    <submittedName>
        <fullName evidence="6">TSP1 domain-containing TSP5</fullName>
    </submittedName>
</protein>
<dbReference type="AlphaFoldDB" id="A0AAV9XV14"/>
<dbReference type="PROSITE" id="PS50092">
    <property type="entry name" value="TSP1"/>
    <property type="match status" value="1"/>
</dbReference>
<keyword evidence="7" id="KW-1185">Reference proteome</keyword>
<organism evidence="6 7">
    <name type="scientific">Cryptosporidium xiaoi</name>
    <dbReference type="NCBI Taxonomy" id="659607"/>
    <lineage>
        <taxon>Eukaryota</taxon>
        <taxon>Sar</taxon>
        <taxon>Alveolata</taxon>
        <taxon>Apicomplexa</taxon>
        <taxon>Conoidasida</taxon>
        <taxon>Coccidia</taxon>
        <taxon>Eucoccidiorida</taxon>
        <taxon>Eimeriorina</taxon>
        <taxon>Cryptosporidiidae</taxon>
        <taxon>Cryptosporidium</taxon>
    </lineage>
</organism>
<comment type="caution">
    <text evidence="6">The sequence shown here is derived from an EMBL/GenBank/DDBJ whole genome shotgun (WGS) entry which is preliminary data.</text>
</comment>
<proteinExistence type="predicted"/>
<evidence type="ECO:0000256" key="2">
    <source>
        <dbReference type="ARBA" id="ARBA00023157"/>
    </source>
</evidence>
<feature type="chain" id="PRO_5043418212" evidence="4">
    <location>
        <begin position="20"/>
        <end position="351"/>
    </location>
</feature>
<dbReference type="EMBL" id="JAWDEY010000035">
    <property type="protein sequence ID" value="KAK6588114.1"/>
    <property type="molecule type" value="Genomic_DNA"/>
</dbReference>
<dbReference type="Pfam" id="PF19028">
    <property type="entry name" value="TSP1_spondin"/>
    <property type="match status" value="1"/>
</dbReference>
<evidence type="ECO:0000313" key="6">
    <source>
        <dbReference type="EMBL" id="KAK6588114.1"/>
    </source>
</evidence>
<evidence type="ECO:0000256" key="3">
    <source>
        <dbReference type="ARBA" id="ARBA00023180"/>
    </source>
</evidence>
<dbReference type="SMART" id="SM00209">
    <property type="entry name" value="TSP1"/>
    <property type="match status" value="2"/>
</dbReference>
<evidence type="ECO:0000256" key="1">
    <source>
        <dbReference type="ARBA" id="ARBA00022729"/>
    </source>
</evidence>
<feature type="domain" description="Spondin-like TSP1" evidence="5">
    <location>
        <begin position="124"/>
        <end position="175"/>
    </location>
</feature>
<dbReference type="PANTHER" id="PTHR20920:SF5">
    <property type="entry name" value="SMB DOMAIN-CONTAINING PROTEIN"/>
    <property type="match status" value="1"/>
</dbReference>
<keyword evidence="3" id="KW-0325">Glycoprotein</keyword>
<sequence>MLDLHILLIYAILITYTIQISVCKTLQKNQKTTCPNYGSVSHGFLCLGLNKIKSIRTDSWISCANECMKHHNSSKYRKCKYWSWRVTDLSCAFKTKSSRCLTRDDSFISGSMPTSMVGYCSTTCVVGEWSEWSSCTYSRPCGGYSERTRHVIFSPIFPGEICPNKSELRSCKLDNSRCPSNCPDTGIITLGWGCSAFIMSGGGSIAIPNIDKEKCMEECKNNEECISWSHGPWDQSIEERNSLPRLNATSFDEGIPVCIVVLNYIGCSFKKEGWITGNTETILSENTCSIDCVTSMWSNWSFCSLNKNDGQYYKKRYRSIITRDNNMGLGCPDLQESSLCDNNTNTENIIL</sequence>
<gene>
    <name evidence="6" type="ORF">RS030_7945</name>
</gene>
<dbReference type="InterPro" id="IPR039942">
    <property type="entry name" value="SBSPO"/>
</dbReference>
<dbReference type="InterPro" id="IPR036383">
    <property type="entry name" value="TSP1_rpt_sf"/>
</dbReference>
<reference evidence="6 7" key="1">
    <citation type="submission" date="2023-10" db="EMBL/GenBank/DDBJ databases">
        <title>Comparative genomics analysis reveals potential genetic determinants of host preference in Cryptosporidium xiaoi.</title>
        <authorList>
            <person name="Xiao L."/>
            <person name="Li J."/>
        </authorList>
    </citation>
    <scope>NUCLEOTIDE SEQUENCE [LARGE SCALE GENOMIC DNA]</scope>
    <source>
        <strain evidence="6 7">52996</strain>
    </source>
</reference>
<keyword evidence="2" id="KW-1015">Disulfide bond</keyword>
<evidence type="ECO:0000313" key="7">
    <source>
        <dbReference type="Proteomes" id="UP001311799"/>
    </source>
</evidence>
<dbReference type="Proteomes" id="UP001311799">
    <property type="component" value="Unassembled WGS sequence"/>
</dbReference>